<proteinExistence type="inferred from homology"/>
<keyword evidence="6 10" id="KW-0378">Hydrolase</keyword>
<evidence type="ECO:0000256" key="7">
    <source>
        <dbReference type="ARBA" id="ARBA00022837"/>
    </source>
</evidence>
<dbReference type="Gene3D" id="2.80.10.50">
    <property type="match status" value="1"/>
</dbReference>
<dbReference type="InterPro" id="IPR032312">
    <property type="entry name" value="LacZ_4"/>
</dbReference>
<name>A0A7W5YEZ5_9BACT</name>
<dbReference type="PANTHER" id="PTHR46323:SF2">
    <property type="entry name" value="BETA-GALACTOSIDASE"/>
    <property type="match status" value="1"/>
</dbReference>
<dbReference type="InterPro" id="IPR006103">
    <property type="entry name" value="Glyco_hydro_2_cat"/>
</dbReference>
<dbReference type="InterPro" id="IPR008979">
    <property type="entry name" value="Galactose-bd-like_sf"/>
</dbReference>
<comment type="cofactor">
    <cofactor evidence="2">
        <name>Ca(2+)</name>
        <dbReference type="ChEBI" id="CHEBI:29108"/>
    </cofactor>
</comment>
<dbReference type="InterPro" id="IPR023230">
    <property type="entry name" value="Glyco_hydro_2_CS"/>
</dbReference>
<accession>A0A7W5YEZ5</accession>
<comment type="catalytic activity">
    <reaction evidence="1 10">
        <text>Hydrolysis of terminal non-reducing beta-D-galactose residues in beta-D-galactosides.</text>
        <dbReference type="EC" id="3.2.1.23"/>
    </reaction>
</comment>
<protein>
    <recommendedName>
        <fullName evidence="5 10">Beta-galactosidase</fullName>
        <ecNumber evidence="5 10">3.2.1.23</ecNumber>
    </recommendedName>
    <alternativeName>
        <fullName evidence="9 10">Lactase</fullName>
    </alternativeName>
</protein>
<dbReference type="PANTHER" id="PTHR46323">
    <property type="entry name" value="BETA-GALACTOSIDASE"/>
    <property type="match status" value="1"/>
</dbReference>
<dbReference type="Pfam" id="PF02836">
    <property type="entry name" value="Glyco_hydro_2_C"/>
    <property type="match status" value="1"/>
</dbReference>
<dbReference type="SMART" id="SM01038">
    <property type="entry name" value="Bgal_small_N"/>
    <property type="match status" value="1"/>
</dbReference>
<sequence>MNRKNVTLKALLVLAFMLFAYVLTAQVRYEKGALYGIFVGANGTDVVSVDNHGNVVVQKADAANPSQYWQVEELSGSVRLVNPFRHLAIRSDEDGLLKAAEINGSDEAQLWKLADAKHGVSLLPTNKQGKKAMAGRKGQLCLTDAESKASEGVVVFSFRKSKVAGFDESQTFRIRSVAGANVVLGNGNSGENNARIVGEQLDPNNRGQYWNIAMAGLGEYAVQNAYYDENFDDGGDNAAIDYLLQWPAERGTWRNARFFFEPVSGQTDTYRLISAGAKGKGTMYALIDGRLKMVKYDAKDQQAWFSFELTDKPKFKQNEWEDETVFAINKEQGVATYFPYATEAEMLADKAFYNSPWLYPQRNSHFRLLNGVWKFNFVSEPSQRPMDFWQKGFDEAAWDTISVPSNWEMKGYDKPIYCNVEYPHSNTPPFINARPGYNDGGKNYGIDPVGSYVTYFDSPADYKNRRTFLHFDGIYSAAFVWVNGQYVGYTQGSNNVAEFDVSKYLTDGRNRLAVQVFRWSDGSYLECQDMFRMSGIFRDVYVYDVPKAAIRDHVLTAKFFENFSDAALNVNLTLDNRDNVSGSRRLVVKLYDPAGKQVGEKSVEVALTPGNVTEANLNIHVPHFVAWTAETPNLYTVRIQQFDGDREEMAFSTKYGFRDIRVANSQVYINGKKVFFKGVNRHDTSPAHGRAVTLSEMERDILLMKQNNVNTLRTSHYPNSPRLSFLCDYYGMYVMEEADLEDHANQSISDRPSWIPAFVDRDERMVRRDRNHPSVIFWSLGNEAGNGANFKECYEKVRELDSRPIHYEGTRAGKPYGGSRFSDFYSKMYPGMAWMHENTSNLDKPMFICEYAHAMGNAVGNLTEYWNVIESSNSTVGGCIWDWVDQAIYNPQLMKKGIYRLTTGYDYPGPHQGNFCCNGILPATRQESAKLKEVKAAFQYVKFAEQRTDMDKNTVAVRLYNNYDFTSLNNFVLRYDVMKNGHVVSTKTMKLPNVLPGDSLTLVLPIKKVKLRAAAAAGDEVLLQIHILEAVATRYAAKEHEVAHQQFPLIARGSLPALHSTAAPTATELPGNVVRYQSGQSAIEINRTTGAVRSLKLGTTEVVGADGSFLFNNHRWIENDRFGNTSDGLADKAEVRLETSAQGTPQIIVSRNGSLCDQTLKYTLYSEGVVDVDVTLQPKTPNLRRAGIVVYLDSTFQHMNYYALGPWENYNDRRDGSLMGRYTTMVENSGERYMKPQSMGGRELLRELTLTNKKGRGVRVETEGEVSFSALNYTDEQLMNAAHAWELQRYPAVVLHLDACTRGVGNASCGADVDTLPKYRVAQKTQHYKLRLRAAK</sequence>
<dbReference type="InterPro" id="IPR035992">
    <property type="entry name" value="Ricin_B-like_lectins"/>
</dbReference>
<dbReference type="SUPFAM" id="SSF49785">
    <property type="entry name" value="Galactose-binding domain-like"/>
    <property type="match status" value="1"/>
</dbReference>
<dbReference type="PRINTS" id="PR00132">
    <property type="entry name" value="GLHYDRLASE2"/>
</dbReference>
<evidence type="ECO:0000256" key="9">
    <source>
        <dbReference type="ARBA" id="ARBA00032230"/>
    </source>
</evidence>
<dbReference type="GO" id="GO:0009341">
    <property type="term" value="C:beta-galactosidase complex"/>
    <property type="evidence" value="ECO:0007669"/>
    <property type="project" value="InterPro"/>
</dbReference>
<dbReference type="InterPro" id="IPR023232">
    <property type="entry name" value="Glyco_hydro_2_AS"/>
</dbReference>
<dbReference type="SUPFAM" id="SSF49303">
    <property type="entry name" value="beta-Galactosidase/glucuronidase domain"/>
    <property type="match status" value="2"/>
</dbReference>
<dbReference type="InterPro" id="IPR006101">
    <property type="entry name" value="Glyco_hydro_2"/>
</dbReference>
<dbReference type="GO" id="GO:0004565">
    <property type="term" value="F:beta-galactosidase activity"/>
    <property type="evidence" value="ECO:0007669"/>
    <property type="project" value="UniProtKB-EC"/>
</dbReference>
<organism evidence="12 13">
    <name type="scientific">Alloprevotella rava</name>
    <dbReference type="NCBI Taxonomy" id="671218"/>
    <lineage>
        <taxon>Bacteria</taxon>
        <taxon>Pseudomonadati</taxon>
        <taxon>Bacteroidota</taxon>
        <taxon>Bacteroidia</taxon>
        <taxon>Bacteroidales</taxon>
        <taxon>Prevotellaceae</taxon>
        <taxon>Alloprevotella</taxon>
    </lineage>
</organism>
<feature type="domain" description="Beta galactosidase small chain/" evidence="11">
    <location>
        <begin position="1075"/>
        <end position="1333"/>
    </location>
</feature>
<comment type="subunit">
    <text evidence="4">Monomer.</text>
</comment>
<dbReference type="Pfam" id="PF00703">
    <property type="entry name" value="Glyco_hydro_2"/>
    <property type="match status" value="1"/>
</dbReference>
<dbReference type="InterPro" id="IPR017853">
    <property type="entry name" value="GH"/>
</dbReference>
<dbReference type="Pfam" id="PF16353">
    <property type="entry name" value="LacZ_4"/>
    <property type="match status" value="1"/>
</dbReference>
<reference evidence="12 13" key="1">
    <citation type="submission" date="2020-08" db="EMBL/GenBank/DDBJ databases">
        <title>Genomic Encyclopedia of Type Strains, Phase IV (KMG-IV): sequencing the most valuable type-strain genomes for metagenomic binning, comparative biology and taxonomic classification.</title>
        <authorList>
            <person name="Goeker M."/>
        </authorList>
    </citation>
    <scope>NUCLEOTIDE SEQUENCE [LARGE SCALE GENOMIC DNA]</scope>
    <source>
        <strain evidence="12 13">DSM 22548</strain>
    </source>
</reference>
<evidence type="ECO:0000256" key="1">
    <source>
        <dbReference type="ARBA" id="ARBA00001412"/>
    </source>
</evidence>
<evidence type="ECO:0000259" key="11">
    <source>
        <dbReference type="SMART" id="SM01038"/>
    </source>
</evidence>
<dbReference type="Pfam" id="PF02929">
    <property type="entry name" value="Bgal_small_N"/>
    <property type="match status" value="1"/>
</dbReference>
<dbReference type="Pfam" id="PF02837">
    <property type="entry name" value="Glyco_hydro_2_N"/>
    <property type="match status" value="1"/>
</dbReference>
<dbReference type="Gene3D" id="2.60.120.260">
    <property type="entry name" value="Galactose-binding domain-like"/>
    <property type="match status" value="1"/>
</dbReference>
<dbReference type="InterPro" id="IPR004199">
    <property type="entry name" value="B-gal_small/dom_5"/>
</dbReference>
<dbReference type="GO" id="GO:0030246">
    <property type="term" value="F:carbohydrate binding"/>
    <property type="evidence" value="ECO:0007669"/>
    <property type="project" value="InterPro"/>
</dbReference>
<comment type="similarity">
    <text evidence="3 10">Belongs to the glycosyl hydrolase 2 family.</text>
</comment>
<evidence type="ECO:0000313" key="13">
    <source>
        <dbReference type="Proteomes" id="UP000541425"/>
    </source>
</evidence>
<dbReference type="PROSITE" id="PS00719">
    <property type="entry name" value="GLYCOSYL_HYDROL_F2_1"/>
    <property type="match status" value="1"/>
</dbReference>
<dbReference type="PROSITE" id="PS00608">
    <property type="entry name" value="GLYCOSYL_HYDROL_F2_2"/>
    <property type="match status" value="1"/>
</dbReference>
<dbReference type="EMBL" id="JACICA010000001">
    <property type="protein sequence ID" value="MBB3701681.1"/>
    <property type="molecule type" value="Genomic_DNA"/>
</dbReference>
<evidence type="ECO:0000256" key="2">
    <source>
        <dbReference type="ARBA" id="ARBA00001913"/>
    </source>
</evidence>
<comment type="caution">
    <text evidence="12">The sequence shown here is derived from an EMBL/GenBank/DDBJ whole genome shotgun (WGS) entry which is preliminary data.</text>
</comment>
<dbReference type="RefSeq" id="WP_183693570.1">
    <property type="nucleotide sequence ID" value="NZ_JACICA010000001.1"/>
</dbReference>
<dbReference type="Gene3D" id="2.70.98.10">
    <property type="match status" value="1"/>
</dbReference>
<dbReference type="Gene3D" id="2.60.40.10">
    <property type="entry name" value="Immunoglobulins"/>
    <property type="match status" value="2"/>
</dbReference>
<evidence type="ECO:0000256" key="3">
    <source>
        <dbReference type="ARBA" id="ARBA00007401"/>
    </source>
</evidence>
<dbReference type="InterPro" id="IPR036156">
    <property type="entry name" value="Beta-gal/glucu_dom_sf"/>
</dbReference>
<evidence type="ECO:0000256" key="4">
    <source>
        <dbReference type="ARBA" id="ARBA00011245"/>
    </source>
</evidence>
<dbReference type="InterPro" id="IPR006102">
    <property type="entry name" value="Ig-like_GH2"/>
</dbReference>
<evidence type="ECO:0000256" key="10">
    <source>
        <dbReference type="RuleBase" id="RU361154"/>
    </source>
</evidence>
<dbReference type="InterPro" id="IPR014718">
    <property type="entry name" value="GH-type_carb-bd"/>
</dbReference>
<evidence type="ECO:0000256" key="5">
    <source>
        <dbReference type="ARBA" id="ARBA00012756"/>
    </source>
</evidence>
<gene>
    <name evidence="12" type="ORF">FHS60_000123</name>
</gene>
<dbReference type="InterPro" id="IPR011013">
    <property type="entry name" value="Gal_mutarotase_sf_dom"/>
</dbReference>
<dbReference type="Gene3D" id="3.20.20.80">
    <property type="entry name" value="Glycosidases"/>
    <property type="match status" value="1"/>
</dbReference>
<dbReference type="EC" id="3.2.1.23" evidence="5 10"/>
<dbReference type="InterPro" id="IPR013783">
    <property type="entry name" value="Ig-like_fold"/>
</dbReference>
<dbReference type="SUPFAM" id="SSF50370">
    <property type="entry name" value="Ricin B-like lectins"/>
    <property type="match status" value="2"/>
</dbReference>
<dbReference type="InterPro" id="IPR006104">
    <property type="entry name" value="Glyco_hydro_2_N"/>
</dbReference>
<evidence type="ECO:0000256" key="6">
    <source>
        <dbReference type="ARBA" id="ARBA00022801"/>
    </source>
</evidence>
<keyword evidence="8 10" id="KW-0326">Glycosidase</keyword>
<dbReference type="CDD" id="cd00161">
    <property type="entry name" value="beta-trefoil_Ricin-like"/>
    <property type="match status" value="1"/>
</dbReference>
<dbReference type="SUPFAM" id="SSF51445">
    <property type="entry name" value="(Trans)glycosidases"/>
    <property type="match status" value="1"/>
</dbReference>
<evidence type="ECO:0000256" key="8">
    <source>
        <dbReference type="ARBA" id="ARBA00023295"/>
    </source>
</evidence>
<dbReference type="Proteomes" id="UP000541425">
    <property type="component" value="Unassembled WGS sequence"/>
</dbReference>
<dbReference type="SUPFAM" id="SSF74650">
    <property type="entry name" value="Galactose mutarotase-like"/>
    <property type="match status" value="1"/>
</dbReference>
<dbReference type="InterPro" id="IPR050347">
    <property type="entry name" value="Bact_Beta-galactosidase"/>
</dbReference>
<evidence type="ECO:0000313" key="12">
    <source>
        <dbReference type="EMBL" id="MBB3701681.1"/>
    </source>
</evidence>
<keyword evidence="7" id="KW-0106">Calcium</keyword>
<dbReference type="GO" id="GO:0005990">
    <property type="term" value="P:lactose catabolic process"/>
    <property type="evidence" value="ECO:0007669"/>
    <property type="project" value="TreeGrafter"/>
</dbReference>